<organism evidence="1 2">
    <name type="scientific">Rhodococcus koreensis</name>
    <dbReference type="NCBI Taxonomy" id="99653"/>
    <lineage>
        <taxon>Bacteria</taxon>
        <taxon>Bacillati</taxon>
        <taxon>Actinomycetota</taxon>
        <taxon>Actinomycetes</taxon>
        <taxon>Mycobacteriales</taxon>
        <taxon>Nocardiaceae</taxon>
        <taxon>Rhodococcus</taxon>
    </lineage>
</organism>
<proteinExistence type="predicted"/>
<accession>A0A1H4I7J5</accession>
<name>A0A1H4I7J5_9NOCA</name>
<dbReference type="AlphaFoldDB" id="A0A1H4I7J5"/>
<evidence type="ECO:0000313" key="1">
    <source>
        <dbReference type="EMBL" id="SEB29318.1"/>
    </source>
</evidence>
<reference evidence="2" key="1">
    <citation type="submission" date="2016-10" db="EMBL/GenBank/DDBJ databases">
        <authorList>
            <person name="Varghese N."/>
            <person name="Submissions S."/>
        </authorList>
    </citation>
    <scope>NUCLEOTIDE SEQUENCE [LARGE SCALE GENOMIC DNA]</scope>
    <source>
        <strain evidence="2">DSM 44498</strain>
    </source>
</reference>
<evidence type="ECO:0000313" key="2">
    <source>
        <dbReference type="Proteomes" id="UP000183561"/>
    </source>
</evidence>
<gene>
    <name evidence="1" type="ORF">SAMN04490239_0069</name>
</gene>
<sequence>MTLYDVFPWVQPMWQGAIDLWLEFWWPGRL</sequence>
<protein>
    <submittedName>
        <fullName evidence="1">Uncharacterized protein</fullName>
    </submittedName>
</protein>
<dbReference type="Proteomes" id="UP000183561">
    <property type="component" value="Unassembled WGS sequence"/>
</dbReference>
<dbReference type="EMBL" id="FNSV01000001">
    <property type="protein sequence ID" value="SEB29318.1"/>
    <property type="molecule type" value="Genomic_DNA"/>
</dbReference>
<keyword evidence="2" id="KW-1185">Reference proteome</keyword>